<accession>A0A1P8B1Q4</accession>
<dbReference type="AlphaFoldDB" id="A0A178VUB9"/>
<evidence type="ECO:0000313" key="2">
    <source>
        <dbReference type="EMBL" id="ANM62833.1"/>
    </source>
</evidence>
<dbReference type="TAIR" id="AT2G27507"/>
<sequence length="73" mass="8122">MCMNLAKASPPSRDKLMTSKSKLETISQRNSHLFDKTLVLTESPVGSLRYESIRATMNASESNQNSSLLILHL</sequence>
<protein>
    <submittedName>
        <fullName evidence="2">Uncharacterized protein</fullName>
    </submittedName>
</protein>
<dbReference type="Proteomes" id="UP000006548">
    <property type="component" value="Chromosome 2"/>
</dbReference>
<dbReference type="InParanoid" id="A0A178VUB9"/>
<reference evidence="2 3" key="1">
    <citation type="journal article" date="1999" name="Nature">
        <title>Sequence and analysis of chromosome 2 of the plant Arabidopsis thaliana.</title>
        <authorList>
            <person name="Lin X."/>
            <person name="Kaul S."/>
            <person name="Rounsley S."/>
            <person name="Shea T.P."/>
            <person name="Benito M.I."/>
            <person name="Town C.D."/>
            <person name="Fujii C.Y."/>
            <person name="Mason T."/>
            <person name="Bowman C.L."/>
            <person name="Barnstead M."/>
            <person name="Feldblyum T.V."/>
            <person name="Buell C.R."/>
            <person name="Ketchum K.A."/>
            <person name="Lee J."/>
            <person name="Ronning C.M."/>
            <person name="Koo H.L."/>
            <person name="Moffat K.S."/>
            <person name="Cronin L.A."/>
            <person name="Shen M."/>
            <person name="Pai G."/>
            <person name="Van Aken S."/>
            <person name="Umayam L."/>
            <person name="Tallon L.J."/>
            <person name="Gill J.E."/>
            <person name="Adams M.D."/>
            <person name="Carrera A.J."/>
            <person name="Creasy T.H."/>
            <person name="Goodman H.M."/>
            <person name="Somerville C.R."/>
            <person name="Copenhaver G.P."/>
            <person name="Preuss D."/>
            <person name="Nierman W.C."/>
            <person name="White O."/>
            <person name="Eisen J.A."/>
            <person name="Salzberg S.L."/>
            <person name="Fraser C.M."/>
            <person name="Venter J.C."/>
        </authorList>
    </citation>
    <scope>NUCLEOTIDE SEQUENCE [LARGE SCALE GENOMIC DNA]</scope>
    <source>
        <strain evidence="3">cv. Columbia</strain>
    </source>
</reference>
<dbReference type="KEGG" id="ath:AT2G27507"/>
<organism evidence="2 3">
    <name type="scientific">Arabidopsis thaliana</name>
    <name type="common">Mouse-ear cress</name>
    <dbReference type="NCBI Taxonomy" id="3702"/>
    <lineage>
        <taxon>Eukaryota</taxon>
        <taxon>Viridiplantae</taxon>
        <taxon>Streptophyta</taxon>
        <taxon>Embryophyta</taxon>
        <taxon>Tracheophyta</taxon>
        <taxon>Spermatophyta</taxon>
        <taxon>Magnoliopsida</taxon>
        <taxon>eudicotyledons</taxon>
        <taxon>Gunneridae</taxon>
        <taxon>Pentapetalae</taxon>
        <taxon>rosids</taxon>
        <taxon>malvids</taxon>
        <taxon>Brassicales</taxon>
        <taxon>Brassicaceae</taxon>
        <taxon>Camelineae</taxon>
        <taxon>Arabidopsis</taxon>
    </lineage>
</organism>
<name>A0A178VUB9_ARATH</name>
<gene>
    <name evidence="1 2" type="ordered locus">At2g27507</name>
</gene>
<dbReference type="GeneID" id="28718309"/>
<evidence type="ECO:0000313" key="1">
    <source>
        <dbReference type="Araport" id="AT2G27507"/>
    </source>
</evidence>
<proteinExistence type="predicted"/>
<dbReference type="EMBL" id="CP002685">
    <property type="protein sequence ID" value="ANM62833.1"/>
    <property type="molecule type" value="Genomic_DNA"/>
</dbReference>
<accession>A0A178VUB9</accession>
<keyword evidence="3" id="KW-1185">Reference proteome</keyword>
<reference evidence="3" key="2">
    <citation type="journal article" date="2017" name="Plant J.">
        <title>Araport11: a complete reannotation of the Arabidopsis thaliana reference genome.</title>
        <authorList>
            <person name="Cheng C.Y."/>
            <person name="Krishnakumar V."/>
            <person name="Chan A.P."/>
            <person name="Thibaud-Nissen F."/>
            <person name="Schobel S."/>
            <person name="Town C.D."/>
        </authorList>
    </citation>
    <scope>GENOME REANNOTATION</scope>
    <source>
        <strain evidence="3">cv. Columbia</strain>
    </source>
</reference>
<dbReference type="RefSeq" id="NP_001324960.1">
    <property type="nucleotide sequence ID" value="NM_001336120.1"/>
</dbReference>
<dbReference type="Araport" id="AT2G27507"/>
<evidence type="ECO:0000313" key="3">
    <source>
        <dbReference type="Proteomes" id="UP000006548"/>
    </source>
</evidence>